<evidence type="ECO:0000256" key="1">
    <source>
        <dbReference type="ARBA" id="ARBA00006611"/>
    </source>
</evidence>
<gene>
    <name evidence="4" type="ORF">E6K74_11460</name>
    <name evidence="5" type="ORF">E6K77_00575</name>
</gene>
<dbReference type="EMBL" id="VBOU01000094">
    <property type="protein sequence ID" value="TMQ52753.1"/>
    <property type="molecule type" value="Genomic_DNA"/>
</dbReference>
<dbReference type="PROSITE" id="PS00662">
    <property type="entry name" value="T2SP_E"/>
    <property type="match status" value="1"/>
</dbReference>
<comment type="similarity">
    <text evidence="1">Belongs to the GSP E family.</text>
</comment>
<dbReference type="CDD" id="cd01131">
    <property type="entry name" value="PilT"/>
    <property type="match status" value="1"/>
</dbReference>
<dbReference type="InterPro" id="IPR001482">
    <property type="entry name" value="T2SS/T4SS_dom"/>
</dbReference>
<dbReference type="PANTHER" id="PTHR30486:SF6">
    <property type="entry name" value="TYPE IV PILUS RETRACTATION ATPASE PILT"/>
    <property type="match status" value="1"/>
</dbReference>
<dbReference type="InterPro" id="IPR003593">
    <property type="entry name" value="AAA+_ATPase"/>
</dbReference>
<dbReference type="GO" id="GO:0016887">
    <property type="term" value="F:ATP hydrolysis activity"/>
    <property type="evidence" value="ECO:0007669"/>
    <property type="project" value="InterPro"/>
</dbReference>
<dbReference type="SUPFAM" id="SSF52540">
    <property type="entry name" value="P-loop containing nucleoside triphosphate hydrolases"/>
    <property type="match status" value="1"/>
</dbReference>
<feature type="region of interest" description="Disordered" evidence="2">
    <location>
        <begin position="335"/>
        <end position="380"/>
    </location>
</feature>
<dbReference type="Proteomes" id="UP000317366">
    <property type="component" value="Unassembled WGS sequence"/>
</dbReference>
<reference evidence="6 7" key="1">
    <citation type="journal article" date="2019" name="Nat. Microbiol.">
        <title>Mediterranean grassland soil C-N compound turnover is dependent on rainfall and depth, and is mediated by genomically divergent microorganisms.</title>
        <authorList>
            <person name="Diamond S."/>
            <person name="Andeer P.F."/>
            <person name="Li Z."/>
            <person name="Crits-Christoph A."/>
            <person name="Burstein D."/>
            <person name="Anantharaman K."/>
            <person name="Lane K.R."/>
            <person name="Thomas B.C."/>
            <person name="Pan C."/>
            <person name="Northen T.R."/>
            <person name="Banfield J.F."/>
        </authorList>
    </citation>
    <scope>NUCLEOTIDE SEQUENCE [LARGE SCALE GENOMIC DNA]</scope>
    <source>
        <strain evidence="4">WS_4</strain>
        <strain evidence="5">WS_7</strain>
    </source>
</reference>
<proteinExistence type="inferred from homology"/>
<dbReference type="Gene3D" id="3.30.450.90">
    <property type="match status" value="1"/>
</dbReference>
<evidence type="ECO:0000313" key="6">
    <source>
        <dbReference type="Proteomes" id="UP000317366"/>
    </source>
</evidence>
<evidence type="ECO:0000313" key="7">
    <source>
        <dbReference type="Proteomes" id="UP000319829"/>
    </source>
</evidence>
<dbReference type="SMART" id="SM00382">
    <property type="entry name" value="AAA"/>
    <property type="match status" value="1"/>
</dbReference>
<dbReference type="Proteomes" id="UP000319829">
    <property type="component" value="Unassembled WGS sequence"/>
</dbReference>
<dbReference type="AlphaFoldDB" id="A0A538TTG8"/>
<comment type="caution">
    <text evidence="5">The sequence shown here is derived from an EMBL/GenBank/DDBJ whole genome shotgun (WGS) entry which is preliminary data.</text>
</comment>
<organism evidence="5 6">
    <name type="scientific">Eiseniibacteriota bacterium</name>
    <dbReference type="NCBI Taxonomy" id="2212470"/>
    <lineage>
        <taxon>Bacteria</taxon>
        <taxon>Candidatus Eiseniibacteriota</taxon>
    </lineage>
</organism>
<evidence type="ECO:0000259" key="3">
    <source>
        <dbReference type="PROSITE" id="PS00662"/>
    </source>
</evidence>
<dbReference type="GO" id="GO:0005524">
    <property type="term" value="F:ATP binding"/>
    <property type="evidence" value="ECO:0007669"/>
    <property type="project" value="InterPro"/>
</dbReference>
<dbReference type="InterPro" id="IPR050921">
    <property type="entry name" value="T4SS_GSP_E_ATPase"/>
</dbReference>
<accession>A0A538TTG8</accession>
<dbReference type="EMBL" id="VBOX01000004">
    <property type="protein sequence ID" value="TMQ66919.1"/>
    <property type="molecule type" value="Genomic_DNA"/>
</dbReference>
<protein>
    <submittedName>
        <fullName evidence="5">Type IV pilus twitching motility protein PilT</fullName>
    </submittedName>
</protein>
<dbReference type="InterPro" id="IPR006321">
    <property type="entry name" value="PilT/PilU"/>
</dbReference>
<dbReference type="PANTHER" id="PTHR30486">
    <property type="entry name" value="TWITCHING MOTILITY PROTEIN PILT"/>
    <property type="match status" value="1"/>
</dbReference>
<evidence type="ECO:0000313" key="5">
    <source>
        <dbReference type="EMBL" id="TMQ66919.1"/>
    </source>
</evidence>
<evidence type="ECO:0000313" key="4">
    <source>
        <dbReference type="EMBL" id="TMQ52753.1"/>
    </source>
</evidence>
<sequence length="380" mass="40660">MPQSITALLTSTRDAGASDLHISAGMPPIVRKRGEIVRANLPALGADETRAMLYEIMSADQRAYFESHNEIDFGFEIPEVARFRANVFTQRRGPGAVFRVIPTTIRTLEELGCPPVLREMAMKERGLVLVTGPTGSGKSTTLAAMIDYLNSNKQAHIITIEDPIEFVHESKKCLINQREVGAHTKDFATALRSALREDPDCMLVGELRDLETTSLAITAAETGHLVFGTLHTNSAAKTIDRLIDIFPGDRQSQIRTMLSESLEGVIAQTLIPAADGKSRVAALEILVGIPALRNLVREEKTAQILSIMQVGAQHGMQTLDQALKDLVTSGKITREEAIKRTTSPRLFEGTSTGAGATPGAGGGPAATAGSRTAAGVGARA</sequence>
<dbReference type="Pfam" id="PF00437">
    <property type="entry name" value="T2SSE"/>
    <property type="match status" value="1"/>
</dbReference>
<name>A0A538TTG8_UNCEI</name>
<dbReference type="NCBIfam" id="TIGR01420">
    <property type="entry name" value="pilT_fam"/>
    <property type="match status" value="1"/>
</dbReference>
<evidence type="ECO:0000256" key="2">
    <source>
        <dbReference type="SAM" id="MobiDB-lite"/>
    </source>
</evidence>
<dbReference type="InterPro" id="IPR027417">
    <property type="entry name" value="P-loop_NTPase"/>
</dbReference>
<dbReference type="Gene3D" id="3.40.50.300">
    <property type="entry name" value="P-loop containing nucleotide triphosphate hydrolases"/>
    <property type="match status" value="1"/>
</dbReference>
<feature type="domain" description="Bacterial type II secretion system protein E" evidence="3">
    <location>
        <begin position="195"/>
        <end position="209"/>
    </location>
</feature>
<feature type="compositionally biased region" description="Low complexity" evidence="2">
    <location>
        <begin position="365"/>
        <end position="380"/>
    </location>
</feature>